<comment type="pathway">
    <text evidence="9">Protein modification; lipoprotein biosynthesis (signal peptide cleavage).</text>
</comment>
<protein>
    <recommendedName>
        <fullName evidence="9">Lipoprotein signal peptidase</fullName>
        <ecNumber evidence="9">3.4.23.36</ecNumber>
    </recommendedName>
    <alternativeName>
        <fullName evidence="9">Prolipoprotein signal peptidase</fullName>
    </alternativeName>
    <alternativeName>
        <fullName evidence="9">Signal peptidase II</fullName>
        <shortName evidence="9">SPase II</shortName>
    </alternativeName>
</protein>
<evidence type="ECO:0000256" key="4">
    <source>
        <dbReference type="ARBA" id="ARBA00022692"/>
    </source>
</evidence>
<evidence type="ECO:0000256" key="10">
    <source>
        <dbReference type="RuleBase" id="RU004181"/>
    </source>
</evidence>
<reference evidence="11" key="1">
    <citation type="submission" date="2019-10" db="EMBL/GenBank/DDBJ databases">
        <title>Description of Paenibacillus glebae sp. nov.</title>
        <authorList>
            <person name="Carlier A."/>
            <person name="Qi S."/>
        </authorList>
    </citation>
    <scope>NUCLEOTIDE SEQUENCE</scope>
    <source>
        <strain evidence="11">LMG 31456</strain>
    </source>
</reference>
<keyword evidence="4 9" id="KW-0812">Transmembrane</keyword>
<dbReference type="NCBIfam" id="TIGR00077">
    <property type="entry name" value="lspA"/>
    <property type="match status" value="1"/>
</dbReference>
<dbReference type="HAMAP" id="MF_00161">
    <property type="entry name" value="LspA"/>
    <property type="match status" value="1"/>
</dbReference>
<comment type="caution">
    <text evidence="9">Lacks conserved residue(s) required for the propagation of feature annotation.</text>
</comment>
<evidence type="ECO:0000256" key="2">
    <source>
        <dbReference type="ARBA" id="ARBA00022475"/>
    </source>
</evidence>
<evidence type="ECO:0000313" key="12">
    <source>
        <dbReference type="Proteomes" id="UP000641588"/>
    </source>
</evidence>
<name>A0A972K4B5_9BACL</name>
<dbReference type="Proteomes" id="UP000641588">
    <property type="component" value="Unassembled WGS sequence"/>
</dbReference>
<comment type="similarity">
    <text evidence="1 9 10">Belongs to the peptidase A8 family.</text>
</comment>
<feature type="transmembrane region" description="Helical" evidence="9">
    <location>
        <begin position="120"/>
        <end position="141"/>
    </location>
</feature>
<feature type="active site" evidence="9">
    <location>
        <position position="110"/>
    </location>
</feature>
<proteinExistence type="inferred from homology"/>
<keyword evidence="6 9" id="KW-0378">Hydrolase</keyword>
<keyword evidence="12" id="KW-1185">Reference proteome</keyword>
<dbReference type="GO" id="GO:0004190">
    <property type="term" value="F:aspartic-type endopeptidase activity"/>
    <property type="evidence" value="ECO:0007669"/>
    <property type="project" value="UniProtKB-UniRule"/>
</dbReference>
<evidence type="ECO:0000256" key="3">
    <source>
        <dbReference type="ARBA" id="ARBA00022670"/>
    </source>
</evidence>
<dbReference type="Pfam" id="PF01252">
    <property type="entry name" value="Peptidase_A8"/>
    <property type="match status" value="1"/>
</dbReference>
<organism evidence="11 12">
    <name type="scientific">Paenibacillus foliorum</name>
    <dbReference type="NCBI Taxonomy" id="2654974"/>
    <lineage>
        <taxon>Bacteria</taxon>
        <taxon>Bacillati</taxon>
        <taxon>Bacillota</taxon>
        <taxon>Bacilli</taxon>
        <taxon>Bacillales</taxon>
        <taxon>Paenibacillaceae</taxon>
        <taxon>Paenibacillus</taxon>
    </lineage>
</organism>
<dbReference type="GO" id="GO:0005886">
    <property type="term" value="C:plasma membrane"/>
    <property type="evidence" value="ECO:0007669"/>
    <property type="project" value="UniProtKB-SubCell"/>
</dbReference>
<dbReference type="PRINTS" id="PR00781">
    <property type="entry name" value="LIPOSIGPTASE"/>
</dbReference>
<gene>
    <name evidence="9 11" type="primary">lspA</name>
    <name evidence="11" type="ORF">GC093_26730</name>
</gene>
<evidence type="ECO:0000256" key="6">
    <source>
        <dbReference type="ARBA" id="ARBA00022801"/>
    </source>
</evidence>
<dbReference type="RefSeq" id="WP_171655029.1">
    <property type="nucleotide sequence ID" value="NZ_WHOD01000102.1"/>
</dbReference>
<dbReference type="GO" id="GO:0006508">
    <property type="term" value="P:proteolysis"/>
    <property type="evidence" value="ECO:0007669"/>
    <property type="project" value="UniProtKB-KW"/>
</dbReference>
<dbReference type="EC" id="3.4.23.36" evidence="9"/>
<feature type="transmembrane region" description="Helical" evidence="9">
    <location>
        <begin position="55"/>
        <end position="72"/>
    </location>
</feature>
<comment type="caution">
    <text evidence="11">The sequence shown here is derived from an EMBL/GenBank/DDBJ whole genome shotgun (WGS) entry which is preliminary data.</text>
</comment>
<dbReference type="EMBL" id="WHOD01000102">
    <property type="protein sequence ID" value="NOU96788.1"/>
    <property type="molecule type" value="Genomic_DNA"/>
</dbReference>
<keyword evidence="7 9" id="KW-1133">Transmembrane helix</keyword>
<evidence type="ECO:0000256" key="5">
    <source>
        <dbReference type="ARBA" id="ARBA00022750"/>
    </source>
</evidence>
<evidence type="ECO:0000256" key="1">
    <source>
        <dbReference type="ARBA" id="ARBA00006139"/>
    </source>
</evidence>
<keyword evidence="2 9" id="KW-1003">Cell membrane</keyword>
<evidence type="ECO:0000256" key="9">
    <source>
        <dbReference type="HAMAP-Rule" id="MF_00161"/>
    </source>
</evidence>
<accession>A0A972K4B5</accession>
<evidence type="ECO:0000256" key="8">
    <source>
        <dbReference type="ARBA" id="ARBA00023136"/>
    </source>
</evidence>
<feature type="transmembrane region" description="Helical" evidence="9">
    <location>
        <begin position="79"/>
        <end position="100"/>
    </location>
</feature>
<feature type="active site" evidence="9">
    <location>
        <position position="125"/>
    </location>
</feature>
<comment type="catalytic activity">
    <reaction evidence="9">
        <text>Release of signal peptides from bacterial membrane prolipoproteins. Hydrolyzes -Xaa-Yaa-Zaa-|-(S,diacylglyceryl)Cys-, in which Xaa is hydrophobic (preferably Leu), and Yaa (Ala or Ser) and Zaa (Gly or Ala) have small, neutral side chains.</text>
        <dbReference type="EC" id="3.4.23.36"/>
    </reaction>
</comment>
<dbReference type="PANTHER" id="PTHR33695">
    <property type="entry name" value="LIPOPROTEIN SIGNAL PEPTIDASE"/>
    <property type="match status" value="1"/>
</dbReference>
<keyword evidence="5 9" id="KW-0064">Aspartyl protease</keyword>
<sequence>MFYLIVVLVTIIDQGFKLWVRMNMDVGESIVIWNHILSFTHYQNSGAAGSTFQGYGRYFVIPAVVFIGYILYSRRKGNLKGGLVEVGTAFFVGGALGNAIDRILFGKVTDFIDFHMGHGILNIADQAINIGVVSLLLDALISAVRSRRRASV</sequence>
<comment type="subcellular location">
    <subcellularLocation>
        <location evidence="9">Cell membrane</location>
        <topology evidence="9">Multi-pass membrane protein</topology>
    </subcellularLocation>
</comment>
<dbReference type="InterPro" id="IPR001872">
    <property type="entry name" value="Peptidase_A8"/>
</dbReference>
<evidence type="ECO:0000256" key="7">
    <source>
        <dbReference type="ARBA" id="ARBA00022989"/>
    </source>
</evidence>
<evidence type="ECO:0000313" key="11">
    <source>
        <dbReference type="EMBL" id="NOU96788.1"/>
    </source>
</evidence>
<comment type="function">
    <text evidence="9">This protein specifically catalyzes the removal of signal peptides from prolipoproteins.</text>
</comment>
<dbReference type="AlphaFoldDB" id="A0A972K4B5"/>
<keyword evidence="8 9" id="KW-0472">Membrane</keyword>
<keyword evidence="3 9" id="KW-0645">Protease</keyword>
<dbReference type="PANTHER" id="PTHR33695:SF1">
    <property type="entry name" value="LIPOPROTEIN SIGNAL PEPTIDASE"/>
    <property type="match status" value="1"/>
</dbReference>